<sequence>MKINKVSIYTLFLATTFTFTTSCKEQKKENTNEETTQELAVDSTKKWSERMALSIIHRNPEAWQIDHAKRPKWDYVHGLVSLSMQALYKETSNDIYYNYAKQYADELIDSTGKIINYDLQKYNIDMINAGKILFDLYAKTEDERYRIAMDTLRLQLKGQPRTESGGFWHKKRYPNQMWLDGLYMGAPFYAEYTTTFEDGKALDDIAKQFELIQKNAKDNETGLLYHGWDESREMEWANKKTGTSPNFWSRSLGWYGMALVDVLDFYPEEHPKKKELIEYLNELAVAVVKVQDKTGLWYQVTNMGDREGNYLEASGTAMLTYMLAKGVNKGYLPKSFQKNADLGFNGLTEKLIKVDEKGVVTITEVCAVAGLGGNPYRDGSYEYYINETKKDNDPKATGPFILAAIELNK</sequence>
<accession>I3C147</accession>
<dbReference type="Gene3D" id="1.50.10.10">
    <property type="match status" value="1"/>
</dbReference>
<dbReference type="eggNOG" id="COG4225">
    <property type="taxonomic scope" value="Bacteria"/>
</dbReference>
<dbReference type="OrthoDB" id="6381507at2"/>
<dbReference type="PANTHER" id="PTHR33886:SF8">
    <property type="entry name" value="UNSATURATED RHAMNOGALACTURONAN HYDROLASE (EUROFUNG)"/>
    <property type="match status" value="1"/>
</dbReference>
<gene>
    <name evidence="2" type="ORF">JoomaDRAFT_0283</name>
</gene>
<evidence type="ECO:0000313" key="2">
    <source>
        <dbReference type="EMBL" id="EIJ37340.1"/>
    </source>
</evidence>
<dbReference type="AlphaFoldDB" id="I3C147"/>
<dbReference type="EMBL" id="JH651380">
    <property type="protein sequence ID" value="EIJ37340.1"/>
    <property type="molecule type" value="Genomic_DNA"/>
</dbReference>
<dbReference type="PROSITE" id="PS51257">
    <property type="entry name" value="PROKAR_LIPOPROTEIN"/>
    <property type="match status" value="1"/>
</dbReference>
<dbReference type="InterPro" id="IPR052043">
    <property type="entry name" value="PolySaccharide_Degr_Enz"/>
</dbReference>
<evidence type="ECO:0000313" key="3">
    <source>
        <dbReference type="Proteomes" id="UP000004690"/>
    </source>
</evidence>
<name>I3C147_9FLAO</name>
<dbReference type="HOGENOM" id="CLU_038720_1_0_10"/>
<dbReference type="InterPro" id="IPR010905">
    <property type="entry name" value="Glyco_hydro_88"/>
</dbReference>
<reference evidence="2 3" key="1">
    <citation type="submission" date="2012-02" db="EMBL/GenBank/DDBJ databases">
        <title>Improved High-Quality Draft genome of Joostella marina DSM 19592.</title>
        <authorList>
            <consortium name="US DOE Joint Genome Institute (JGI-PGF)"/>
            <person name="Lucas S."/>
            <person name="Copeland A."/>
            <person name="Lapidus A."/>
            <person name="Bruce D."/>
            <person name="Goodwin L."/>
            <person name="Pitluck S."/>
            <person name="Peters L."/>
            <person name="Chertkov O."/>
            <person name="Ovchinnikova G."/>
            <person name="Kyrpides N."/>
            <person name="Mavromatis K."/>
            <person name="Detter J.C."/>
            <person name="Han C."/>
            <person name="Land M."/>
            <person name="Hauser L."/>
            <person name="Markowitz V."/>
            <person name="Cheng J.-F."/>
            <person name="Hugenholtz P."/>
            <person name="Woyke T."/>
            <person name="Wu D."/>
            <person name="Tindall B."/>
            <person name="Brambilla E."/>
            <person name="Klenk H.-P."/>
            <person name="Eisen J.A."/>
        </authorList>
    </citation>
    <scope>NUCLEOTIDE SEQUENCE [LARGE SCALE GENOMIC DNA]</scope>
    <source>
        <strain evidence="2 3">DSM 19592</strain>
    </source>
</reference>
<keyword evidence="3" id="KW-1185">Reference proteome</keyword>
<proteinExistence type="predicted"/>
<dbReference type="STRING" id="926559.JoomaDRAFT_0283"/>
<protein>
    <submittedName>
        <fullName evidence="2">Putative unsaturated glucuronyl hydrolase</fullName>
    </submittedName>
</protein>
<dbReference type="Proteomes" id="UP000004690">
    <property type="component" value="Unassembled WGS sequence"/>
</dbReference>
<organism evidence="2 3">
    <name type="scientific">Galbibacter orientalis DSM 19592</name>
    <dbReference type="NCBI Taxonomy" id="926559"/>
    <lineage>
        <taxon>Bacteria</taxon>
        <taxon>Pseudomonadati</taxon>
        <taxon>Bacteroidota</taxon>
        <taxon>Flavobacteriia</taxon>
        <taxon>Flavobacteriales</taxon>
        <taxon>Flavobacteriaceae</taxon>
        <taxon>Galbibacter</taxon>
    </lineage>
</organism>
<dbReference type="GO" id="GO:0005975">
    <property type="term" value="P:carbohydrate metabolic process"/>
    <property type="evidence" value="ECO:0007669"/>
    <property type="project" value="InterPro"/>
</dbReference>
<evidence type="ECO:0000256" key="1">
    <source>
        <dbReference type="ARBA" id="ARBA00022801"/>
    </source>
</evidence>
<dbReference type="InterPro" id="IPR012341">
    <property type="entry name" value="6hp_glycosidase-like_sf"/>
</dbReference>
<dbReference type="RefSeq" id="WP_008616143.1">
    <property type="nucleotide sequence ID" value="NZ_JH651380.1"/>
</dbReference>
<dbReference type="SUPFAM" id="SSF48208">
    <property type="entry name" value="Six-hairpin glycosidases"/>
    <property type="match status" value="1"/>
</dbReference>
<dbReference type="PANTHER" id="PTHR33886">
    <property type="entry name" value="UNSATURATED RHAMNOGALACTURONAN HYDROLASE (EUROFUNG)"/>
    <property type="match status" value="1"/>
</dbReference>
<keyword evidence="1 2" id="KW-0378">Hydrolase</keyword>
<dbReference type="GO" id="GO:0016787">
    <property type="term" value="F:hydrolase activity"/>
    <property type="evidence" value="ECO:0007669"/>
    <property type="project" value="UniProtKB-KW"/>
</dbReference>
<dbReference type="Pfam" id="PF07470">
    <property type="entry name" value="Glyco_hydro_88"/>
    <property type="match status" value="1"/>
</dbReference>
<dbReference type="InterPro" id="IPR008928">
    <property type="entry name" value="6-hairpin_glycosidase_sf"/>
</dbReference>